<feature type="region of interest" description="Disordered" evidence="7">
    <location>
        <begin position="304"/>
        <end position="336"/>
    </location>
</feature>
<dbReference type="InterPro" id="IPR000047">
    <property type="entry name" value="HTH_motif"/>
</dbReference>
<name>A0A6G1SKE0_9ACAR</name>
<dbReference type="CDD" id="cd00086">
    <property type="entry name" value="homeodomain"/>
    <property type="match status" value="1"/>
</dbReference>
<dbReference type="Pfam" id="PF00046">
    <property type="entry name" value="Homeodomain"/>
    <property type="match status" value="1"/>
</dbReference>
<feature type="region of interest" description="Disordered" evidence="7">
    <location>
        <begin position="352"/>
        <end position="374"/>
    </location>
</feature>
<dbReference type="InterPro" id="IPR001356">
    <property type="entry name" value="HD"/>
</dbReference>
<dbReference type="PROSITE" id="PS00027">
    <property type="entry name" value="HOMEOBOX_1"/>
    <property type="match status" value="1"/>
</dbReference>
<evidence type="ECO:0000256" key="4">
    <source>
        <dbReference type="ARBA" id="ARBA00023242"/>
    </source>
</evidence>
<proteinExistence type="predicted"/>
<gene>
    <name evidence="9" type="primary">al_1</name>
    <name evidence="9" type="ORF">g.6175</name>
</gene>
<evidence type="ECO:0000256" key="5">
    <source>
        <dbReference type="PROSITE-ProRule" id="PRU00108"/>
    </source>
</evidence>
<reference evidence="9" key="1">
    <citation type="submission" date="2018-10" db="EMBL/GenBank/DDBJ databases">
        <title>Transcriptome assembly of Aceria tosichella (Wheat curl mite) Type 2.</title>
        <authorList>
            <person name="Scully E.D."/>
            <person name="Geib S.M."/>
            <person name="Palmer N.A."/>
            <person name="Gupta A.K."/>
            <person name="Sarath G."/>
            <person name="Tatineni S."/>
        </authorList>
    </citation>
    <scope>NUCLEOTIDE SEQUENCE</scope>
    <source>
        <strain evidence="9">LincolnNE</strain>
    </source>
</reference>
<keyword evidence="2 5" id="KW-0238">DNA-binding</keyword>
<dbReference type="SUPFAM" id="SSF46689">
    <property type="entry name" value="Homeodomain-like"/>
    <property type="match status" value="1"/>
</dbReference>
<evidence type="ECO:0000256" key="7">
    <source>
        <dbReference type="SAM" id="MobiDB-lite"/>
    </source>
</evidence>
<dbReference type="InterPro" id="IPR009057">
    <property type="entry name" value="Homeodomain-like_sf"/>
</dbReference>
<dbReference type="InterPro" id="IPR017970">
    <property type="entry name" value="Homeobox_CS"/>
</dbReference>
<evidence type="ECO:0000313" key="9">
    <source>
        <dbReference type="EMBL" id="MDE50945.1"/>
    </source>
</evidence>
<feature type="region of interest" description="Disordered" evidence="7">
    <location>
        <begin position="18"/>
        <end position="51"/>
    </location>
</feature>
<dbReference type="EMBL" id="GGYP01006174">
    <property type="protein sequence ID" value="MDE50945.1"/>
    <property type="molecule type" value="Transcribed_RNA"/>
</dbReference>
<organism evidence="9">
    <name type="scientific">Aceria tosichella</name>
    <name type="common">wheat curl mite</name>
    <dbReference type="NCBI Taxonomy" id="561515"/>
    <lineage>
        <taxon>Eukaryota</taxon>
        <taxon>Metazoa</taxon>
        <taxon>Ecdysozoa</taxon>
        <taxon>Arthropoda</taxon>
        <taxon>Chelicerata</taxon>
        <taxon>Arachnida</taxon>
        <taxon>Acari</taxon>
        <taxon>Acariformes</taxon>
        <taxon>Trombidiformes</taxon>
        <taxon>Prostigmata</taxon>
        <taxon>Eupodina</taxon>
        <taxon>Eriophyoidea</taxon>
        <taxon>Eriophyidae</taxon>
        <taxon>Eriophyinae</taxon>
        <taxon>Aceriini</taxon>
        <taxon>Aceria</taxon>
    </lineage>
</organism>
<dbReference type="PANTHER" id="PTHR24329">
    <property type="entry name" value="HOMEOBOX PROTEIN ARISTALESS"/>
    <property type="match status" value="1"/>
</dbReference>
<keyword evidence="4 5" id="KW-0539">Nucleus</keyword>
<feature type="domain" description="Homeobox" evidence="8">
    <location>
        <begin position="245"/>
        <end position="305"/>
    </location>
</feature>
<dbReference type="Gene3D" id="1.10.10.60">
    <property type="entry name" value="Homeodomain-like"/>
    <property type="match status" value="1"/>
</dbReference>
<dbReference type="GO" id="GO:0005634">
    <property type="term" value="C:nucleus"/>
    <property type="evidence" value="ECO:0007669"/>
    <property type="project" value="UniProtKB-SubCell"/>
</dbReference>
<dbReference type="AlphaFoldDB" id="A0A6G1SKE0"/>
<dbReference type="GO" id="GO:0000977">
    <property type="term" value="F:RNA polymerase II transcription regulatory region sequence-specific DNA binding"/>
    <property type="evidence" value="ECO:0007669"/>
    <property type="project" value="TreeGrafter"/>
</dbReference>
<dbReference type="PROSITE" id="PS50071">
    <property type="entry name" value="HOMEOBOX_2"/>
    <property type="match status" value="1"/>
</dbReference>
<dbReference type="SMART" id="SM00389">
    <property type="entry name" value="HOX"/>
    <property type="match status" value="1"/>
</dbReference>
<dbReference type="GO" id="GO:0000981">
    <property type="term" value="F:DNA-binding transcription factor activity, RNA polymerase II-specific"/>
    <property type="evidence" value="ECO:0007669"/>
    <property type="project" value="InterPro"/>
</dbReference>
<dbReference type="FunFam" id="1.10.10.60:FF:000291">
    <property type="entry name" value="ALX homeobox protein 1"/>
    <property type="match status" value="1"/>
</dbReference>
<keyword evidence="3 5" id="KW-0371">Homeobox</keyword>
<sequence length="731" mass="81507">MKKSPISVENIDLSALNTNAPNYRKPNPTIDIKPNTKLRQAGPSANSPEQQKAFDSLANLDPSILLQVLNSGLQHLSSSNQGDTKTTVPADLLEKKVSNPLVKTKSNWPAQRPMDANIVTGTPSSSIISSTNGQNPFALTAAFYAAQQQQSHQINNNPANLFAGSNMSPAINSMLAPNFYLDPRAWQSRGAGLQNMMHSPLNIDDYVNNMRQSRTNNGLHLNASHGTTLTDIAGDLANNSLMARRKQRRNRTTFSNFQLEQLESSFAQTHYPDVFTREELAQRIGLTEARVQVWFQNRRAKWRKHERSNISNTTMNTQNNGLASESPDERSDSPFSINNQLVQDMQASETFASASARMDPQHKQDDLSPAIQNSIGSLPLHSMAEQSSLRSLLTERHGLAAKIFLNDKSYLSYDERQLIEFEQLKMIRSNSARPLNSIGTHEMASAGNKRKALSPPARVTVNQVDLARREFLEQLSNNVRSDSQLWLKQNHFGAVSPQEVLTKRESYDQSALNLANVSHQPISHSMTEGNSTEETSTFHAASGEIVKKKIISQANNANVSAAIKRNDIDMIAQQKLDNSTNQAGGGINYYSSNLQLPNQSQQQAISNMYSWPQSHQPTKYMMDPANISRYQQMMGQTSSGQREPMPTASGLYQLHQQQLREEMLMQNFQANQQTVTGVAQQNVVRQHYEQMLLLNQINMLKDSSLLSMQHQAQIRAQQAQQVKAAPSSSRD</sequence>
<feature type="compositionally biased region" description="Polar residues" evidence="7">
    <location>
        <begin position="309"/>
        <end position="323"/>
    </location>
</feature>
<evidence type="ECO:0000256" key="3">
    <source>
        <dbReference type="ARBA" id="ARBA00023155"/>
    </source>
</evidence>
<evidence type="ECO:0000256" key="1">
    <source>
        <dbReference type="ARBA" id="ARBA00004123"/>
    </source>
</evidence>
<evidence type="ECO:0000256" key="6">
    <source>
        <dbReference type="RuleBase" id="RU000682"/>
    </source>
</evidence>
<dbReference type="PRINTS" id="PR00031">
    <property type="entry name" value="HTHREPRESSR"/>
</dbReference>
<dbReference type="PANTHER" id="PTHR24329:SF543">
    <property type="entry name" value="FI01017P-RELATED"/>
    <property type="match status" value="1"/>
</dbReference>
<evidence type="ECO:0000256" key="2">
    <source>
        <dbReference type="ARBA" id="ARBA00023125"/>
    </source>
</evidence>
<evidence type="ECO:0000259" key="8">
    <source>
        <dbReference type="PROSITE" id="PS50071"/>
    </source>
</evidence>
<dbReference type="InterPro" id="IPR050649">
    <property type="entry name" value="Paired_Homeobox_TFs"/>
</dbReference>
<accession>A0A6G1SKE0</accession>
<protein>
    <submittedName>
        <fullName evidence="9">Homeobox protein aristaless</fullName>
    </submittedName>
</protein>
<feature type="DNA-binding region" description="Homeobox" evidence="5">
    <location>
        <begin position="247"/>
        <end position="306"/>
    </location>
</feature>
<comment type="subcellular location">
    <subcellularLocation>
        <location evidence="1 5 6">Nucleus</location>
    </subcellularLocation>
</comment>